<evidence type="ECO:0000256" key="6">
    <source>
        <dbReference type="ARBA" id="ARBA00023012"/>
    </source>
</evidence>
<proteinExistence type="predicted"/>
<dbReference type="Gene3D" id="3.30.450.20">
    <property type="entry name" value="PAS domain"/>
    <property type="match status" value="1"/>
</dbReference>
<dbReference type="EC" id="2.7.13.3" evidence="2"/>
<dbReference type="InterPro" id="IPR005467">
    <property type="entry name" value="His_kinase_dom"/>
</dbReference>
<evidence type="ECO:0000256" key="4">
    <source>
        <dbReference type="ARBA" id="ARBA00022679"/>
    </source>
</evidence>
<keyword evidence="5 8" id="KW-0418">Kinase</keyword>
<dbReference type="InterPro" id="IPR003594">
    <property type="entry name" value="HATPase_dom"/>
</dbReference>
<dbReference type="PROSITE" id="PS50109">
    <property type="entry name" value="HIS_KIN"/>
    <property type="match status" value="1"/>
</dbReference>
<evidence type="ECO:0000259" key="7">
    <source>
        <dbReference type="PROSITE" id="PS50109"/>
    </source>
</evidence>
<dbReference type="SUPFAM" id="SSF47384">
    <property type="entry name" value="Homodimeric domain of signal transducing histidine kinase"/>
    <property type="match status" value="1"/>
</dbReference>
<evidence type="ECO:0000256" key="2">
    <source>
        <dbReference type="ARBA" id="ARBA00012438"/>
    </source>
</evidence>
<feature type="domain" description="Histidine kinase" evidence="7">
    <location>
        <begin position="162"/>
        <end position="379"/>
    </location>
</feature>
<comment type="catalytic activity">
    <reaction evidence="1">
        <text>ATP + protein L-histidine = ADP + protein N-phospho-L-histidine.</text>
        <dbReference type="EC" id="2.7.13.3"/>
    </reaction>
</comment>
<dbReference type="RefSeq" id="WP_073612179.1">
    <property type="nucleotide sequence ID" value="NZ_FRFE01000003.1"/>
</dbReference>
<dbReference type="SUPFAM" id="SSF55874">
    <property type="entry name" value="ATPase domain of HSP90 chaperone/DNA topoisomerase II/histidine kinase"/>
    <property type="match status" value="1"/>
</dbReference>
<name>A0A1M7XZL3_9BACT</name>
<dbReference type="SMART" id="SM00388">
    <property type="entry name" value="HisKA"/>
    <property type="match status" value="1"/>
</dbReference>
<keyword evidence="3" id="KW-0597">Phosphoprotein</keyword>
<dbReference type="SMART" id="SM00387">
    <property type="entry name" value="HATPase_c"/>
    <property type="match status" value="1"/>
</dbReference>
<dbReference type="GO" id="GO:0000155">
    <property type="term" value="F:phosphorelay sensor kinase activity"/>
    <property type="evidence" value="ECO:0007669"/>
    <property type="project" value="InterPro"/>
</dbReference>
<dbReference type="InterPro" id="IPR050736">
    <property type="entry name" value="Sensor_HK_Regulatory"/>
</dbReference>
<dbReference type="InterPro" id="IPR036097">
    <property type="entry name" value="HisK_dim/P_sf"/>
</dbReference>
<dbReference type="FunFam" id="3.30.565.10:FF:000006">
    <property type="entry name" value="Sensor histidine kinase WalK"/>
    <property type="match status" value="1"/>
</dbReference>
<dbReference type="AlphaFoldDB" id="A0A1M7XZL3"/>
<reference evidence="8 9" key="1">
    <citation type="submission" date="2016-12" db="EMBL/GenBank/DDBJ databases">
        <authorList>
            <person name="Song W.-J."/>
            <person name="Kurnit D.M."/>
        </authorList>
    </citation>
    <scope>NUCLEOTIDE SEQUENCE [LARGE SCALE GENOMIC DNA]</scope>
    <source>
        <strain evidence="8 9">DSM 18488</strain>
    </source>
</reference>
<protein>
    <recommendedName>
        <fullName evidence="2">histidine kinase</fullName>
        <ecNumber evidence="2">2.7.13.3</ecNumber>
    </recommendedName>
</protein>
<dbReference type="SUPFAM" id="SSF55785">
    <property type="entry name" value="PYP-like sensor domain (PAS domain)"/>
    <property type="match status" value="1"/>
</dbReference>
<evidence type="ECO:0000256" key="5">
    <source>
        <dbReference type="ARBA" id="ARBA00022777"/>
    </source>
</evidence>
<dbReference type="InterPro" id="IPR035965">
    <property type="entry name" value="PAS-like_dom_sf"/>
</dbReference>
<dbReference type="Pfam" id="PF02518">
    <property type="entry name" value="HATPase_c"/>
    <property type="match status" value="1"/>
</dbReference>
<dbReference type="InterPro" id="IPR036890">
    <property type="entry name" value="HATPase_C_sf"/>
</dbReference>
<dbReference type="Gene3D" id="3.30.565.10">
    <property type="entry name" value="Histidine kinase-like ATPase, C-terminal domain"/>
    <property type="match status" value="1"/>
</dbReference>
<dbReference type="PRINTS" id="PR00344">
    <property type="entry name" value="BCTRLSENSOR"/>
</dbReference>
<organism evidence="8 9">
    <name type="scientific">Desulfopila aestuarii DSM 18488</name>
    <dbReference type="NCBI Taxonomy" id="1121416"/>
    <lineage>
        <taxon>Bacteria</taxon>
        <taxon>Pseudomonadati</taxon>
        <taxon>Thermodesulfobacteriota</taxon>
        <taxon>Desulfobulbia</taxon>
        <taxon>Desulfobulbales</taxon>
        <taxon>Desulfocapsaceae</taxon>
        <taxon>Desulfopila</taxon>
    </lineage>
</organism>
<dbReference type="Proteomes" id="UP000184603">
    <property type="component" value="Unassembled WGS sequence"/>
</dbReference>
<dbReference type="InterPro" id="IPR004358">
    <property type="entry name" value="Sig_transdc_His_kin-like_C"/>
</dbReference>
<dbReference type="PANTHER" id="PTHR43711:SF31">
    <property type="entry name" value="HISTIDINE KINASE"/>
    <property type="match status" value="1"/>
</dbReference>
<dbReference type="CDD" id="cd00075">
    <property type="entry name" value="HATPase"/>
    <property type="match status" value="1"/>
</dbReference>
<dbReference type="PANTHER" id="PTHR43711">
    <property type="entry name" value="TWO-COMPONENT HISTIDINE KINASE"/>
    <property type="match status" value="1"/>
</dbReference>
<accession>A0A1M7XZL3</accession>
<dbReference type="EMBL" id="FRFE01000003">
    <property type="protein sequence ID" value="SHO44652.1"/>
    <property type="molecule type" value="Genomic_DNA"/>
</dbReference>
<sequence>MGDTGNVHPGAAASDREMISAELVSRILDSLDGIVCVSDIHTNEILFANSYLKRIFGFDPTGRSCRELIHRCHGDGGSFCDNSRLIDKDGKPGGVLYREYQNHFNKKWYAAKAQVLEWTPGRYVRLEIALDITEQKRLQSFVKEARQQAENAMTTKNRFVALVAHDLKSPFVSILGMLKRILRKESFQYEVHRRFLENIINNGQRMLKMIDNLLDMDRLQTGKIKPEPCFFDLSEMVGEVFENFAHLAEVKELHLTNKIPAATEIFADRYLYFVVLNNLISNAVKFSFISGKIEVSCEADDTRVRLIVKDEGRGIPEKYLKDIFRPDVKTTSKGTSGETGSGLGLLFCQQIMKAHGGTITMESIEGKGATFYVELCSSCRLPGPDFWPPCVCTPVDK</sequence>
<dbReference type="Pfam" id="PF00512">
    <property type="entry name" value="HisKA"/>
    <property type="match status" value="1"/>
</dbReference>
<evidence type="ECO:0000313" key="9">
    <source>
        <dbReference type="Proteomes" id="UP000184603"/>
    </source>
</evidence>
<keyword evidence="4" id="KW-0808">Transferase</keyword>
<evidence type="ECO:0000256" key="3">
    <source>
        <dbReference type="ARBA" id="ARBA00022553"/>
    </source>
</evidence>
<evidence type="ECO:0000256" key="1">
    <source>
        <dbReference type="ARBA" id="ARBA00000085"/>
    </source>
</evidence>
<dbReference type="CDD" id="cd00082">
    <property type="entry name" value="HisKA"/>
    <property type="match status" value="1"/>
</dbReference>
<gene>
    <name evidence="8" type="ORF">SAMN02745220_00826</name>
</gene>
<keyword evidence="6" id="KW-0902">Two-component regulatory system</keyword>
<dbReference type="OrthoDB" id="9787818at2"/>
<dbReference type="InterPro" id="IPR003661">
    <property type="entry name" value="HisK_dim/P_dom"/>
</dbReference>
<keyword evidence="9" id="KW-1185">Reference proteome</keyword>
<dbReference type="STRING" id="1121416.SAMN02745220_00826"/>
<evidence type="ECO:0000313" key="8">
    <source>
        <dbReference type="EMBL" id="SHO44652.1"/>
    </source>
</evidence>
<dbReference type="Gene3D" id="1.10.287.130">
    <property type="match status" value="1"/>
</dbReference>